<dbReference type="AlphaFoldDB" id="A0AAV0AG90"/>
<protein>
    <submittedName>
        <fullName evidence="5">Expressed protein</fullName>
    </submittedName>
</protein>
<organism evidence="5 6">
    <name type="scientific">Phakopsora pachyrhizi</name>
    <name type="common">Asian soybean rust disease fungus</name>
    <dbReference type="NCBI Taxonomy" id="170000"/>
    <lineage>
        <taxon>Eukaryota</taxon>
        <taxon>Fungi</taxon>
        <taxon>Dikarya</taxon>
        <taxon>Basidiomycota</taxon>
        <taxon>Pucciniomycotina</taxon>
        <taxon>Pucciniomycetes</taxon>
        <taxon>Pucciniales</taxon>
        <taxon>Phakopsoraceae</taxon>
        <taxon>Phakopsora</taxon>
    </lineage>
</organism>
<feature type="compositionally biased region" description="Low complexity" evidence="3">
    <location>
        <begin position="28"/>
        <end position="45"/>
    </location>
</feature>
<feature type="compositionally biased region" description="Acidic residues" evidence="3">
    <location>
        <begin position="540"/>
        <end position="564"/>
    </location>
</feature>
<feature type="region of interest" description="Disordered" evidence="3">
    <location>
        <begin position="444"/>
        <end position="487"/>
    </location>
</feature>
<feature type="region of interest" description="Disordered" evidence="3">
    <location>
        <begin position="512"/>
        <end position="664"/>
    </location>
</feature>
<feature type="compositionally biased region" description="Acidic residues" evidence="3">
    <location>
        <begin position="633"/>
        <end position="642"/>
    </location>
</feature>
<evidence type="ECO:0000313" key="5">
    <source>
        <dbReference type="EMBL" id="CAH7667186.1"/>
    </source>
</evidence>
<dbReference type="EMBL" id="CALTRL010000210">
    <property type="protein sequence ID" value="CAH7667186.1"/>
    <property type="molecule type" value="Genomic_DNA"/>
</dbReference>
<gene>
    <name evidence="5" type="ORF">PPACK8108_LOCUS1577</name>
</gene>
<feature type="domain" description="WHIM1" evidence="4">
    <location>
        <begin position="231"/>
        <end position="265"/>
    </location>
</feature>
<dbReference type="PANTHER" id="PTHR42107:SF1">
    <property type="entry name" value="WHIM1 DOMAIN-CONTAINING PROTEIN"/>
    <property type="match status" value="1"/>
</dbReference>
<keyword evidence="2" id="KW-0539">Nucleus</keyword>
<keyword evidence="6" id="KW-1185">Reference proteome</keyword>
<comment type="caution">
    <text evidence="5">The sequence shown here is derived from an EMBL/GenBank/DDBJ whole genome shotgun (WGS) entry which is preliminary data.</text>
</comment>
<accession>A0AAV0AG90</accession>
<feature type="compositionally biased region" description="Basic and acidic residues" evidence="3">
    <location>
        <begin position="578"/>
        <end position="590"/>
    </location>
</feature>
<reference evidence="5" key="1">
    <citation type="submission" date="2022-06" db="EMBL/GenBank/DDBJ databases">
        <authorList>
            <consortium name="SYNGENTA / RWTH Aachen University"/>
        </authorList>
    </citation>
    <scope>NUCLEOTIDE SEQUENCE</scope>
</reference>
<evidence type="ECO:0000313" key="6">
    <source>
        <dbReference type="Proteomes" id="UP001153365"/>
    </source>
</evidence>
<proteinExistence type="predicted"/>
<feature type="compositionally biased region" description="Polar residues" evidence="3">
    <location>
        <begin position="471"/>
        <end position="487"/>
    </location>
</feature>
<feature type="compositionally biased region" description="Low complexity" evidence="3">
    <location>
        <begin position="1"/>
        <end position="20"/>
    </location>
</feature>
<dbReference type="PANTHER" id="PTHR42107">
    <property type="entry name" value="YALI0D24453P"/>
    <property type="match status" value="1"/>
</dbReference>
<dbReference type="GO" id="GO:0005634">
    <property type="term" value="C:nucleus"/>
    <property type="evidence" value="ECO:0007669"/>
    <property type="project" value="UniProtKB-SubCell"/>
</dbReference>
<dbReference type="InterPro" id="IPR028942">
    <property type="entry name" value="WHIM1_dom"/>
</dbReference>
<feature type="compositionally biased region" description="Low complexity" evidence="3">
    <location>
        <begin position="87"/>
        <end position="108"/>
    </location>
</feature>
<evidence type="ECO:0000256" key="1">
    <source>
        <dbReference type="ARBA" id="ARBA00004123"/>
    </source>
</evidence>
<feature type="region of interest" description="Disordered" evidence="3">
    <location>
        <begin position="1"/>
        <end position="108"/>
    </location>
</feature>
<comment type="subcellular location">
    <subcellularLocation>
        <location evidence="1">Nucleus</location>
    </subcellularLocation>
</comment>
<dbReference type="Proteomes" id="UP001153365">
    <property type="component" value="Unassembled WGS sequence"/>
</dbReference>
<evidence type="ECO:0000256" key="2">
    <source>
        <dbReference type="ARBA" id="ARBA00023242"/>
    </source>
</evidence>
<sequence length="677" mass="76885">MINTTNSPSSLLTSNNSSVTRTDQSTPSELSSISIRAPSSSLTSIGGDSTRNSIRIPTPPSPQPPQPPQPHHSSSSQRTRSKKQLRQTSQSVVSYSSPSSGPTNSNLTTTIIPVVPRESWETAYVFAFVYKFTNLCHDLRLGLILRTVVDVREKSDGATNTAPKEPEAESDSRRILREILSLFHENLKVISTYGWEKWLVGYVDGIIERQAKFPATATLRWNENCLKNNDKGGFWGLDWKDKIHLLRVLVDHQLTYSPKVRAIIDENYEKSHCKQAKQTSGSSNKTKSNEAPPIPVQNLLLIKSLGLDRNLMTWWQIDDSCRLYCSGNPYKKNCVWKVLSSTAEEFSELQKTVARDPSDLRFSIENGEIESQSKEIKVKVKIPLMFKKTSRLSPSKKVDRGIKFEWELSRMIERTVKPSIELRNQEIQNLIEEKVKIEEREARKRKKAEMAQQAPNLTRSTPGYGVRSRLRSQVSRPDYSVDSSSVDRQFERQLRKYERGELEEDCTFLSGKRKRRETQNQTFEEGSVVGEERGFGGGGMEDESFEGNDEDDEDYEEEGNEFDESGGSQLRKRRRGVKKAETVNQGERRSLRIKQPAPVIEKAKETLEPEEETGPSEDFQREPASAWSRLETVEENPVDDQQQEQKTADEGPRSNIDGNVSVWSRGKLIFVNGNNKC</sequence>
<evidence type="ECO:0000259" key="4">
    <source>
        <dbReference type="Pfam" id="PF15612"/>
    </source>
</evidence>
<evidence type="ECO:0000256" key="3">
    <source>
        <dbReference type="SAM" id="MobiDB-lite"/>
    </source>
</evidence>
<feature type="compositionally biased region" description="Polar residues" evidence="3">
    <location>
        <begin position="46"/>
        <end position="55"/>
    </location>
</feature>
<dbReference type="Pfam" id="PF15612">
    <property type="entry name" value="WHIM1"/>
    <property type="match status" value="1"/>
</dbReference>
<name>A0AAV0AG90_PHAPC</name>
<feature type="compositionally biased region" description="Pro residues" evidence="3">
    <location>
        <begin position="57"/>
        <end position="70"/>
    </location>
</feature>